<name>A0A1H7ZEK0_9HYPH</name>
<dbReference type="AlphaFoldDB" id="A0A1H7ZEK0"/>
<feature type="domain" description="TsaA-like" evidence="3">
    <location>
        <begin position="23"/>
        <end position="152"/>
    </location>
</feature>
<dbReference type="Gene3D" id="2.40.30.70">
    <property type="entry name" value="YaeB-like"/>
    <property type="match status" value="1"/>
</dbReference>
<proteinExistence type="inferred from homology"/>
<keyword evidence="4" id="KW-0808">Transferase</keyword>
<sequence>MDWHATRPGETEAPLPERSDARLVFIGRIRTPFATRDDCPRQGRQDGPLCRVEIDPHWQAALKGIETFAELDLLYWMHEARRDLLTQTPRGGDTLGTFALRSPVRPNPIALSRVKLEGVEGGTLLVRGLDCLDGTPLIDIKPHRCSHSHGTTETSHAAP</sequence>
<dbReference type="PANTHER" id="PTHR12818">
    <property type="entry name" value="TRNA (ADENINE(37)-N6)-METHYLTRANSFERASE"/>
    <property type="match status" value="1"/>
</dbReference>
<evidence type="ECO:0000313" key="5">
    <source>
        <dbReference type="Proteomes" id="UP000199664"/>
    </source>
</evidence>
<dbReference type="GO" id="GO:0008168">
    <property type="term" value="F:methyltransferase activity"/>
    <property type="evidence" value="ECO:0007669"/>
    <property type="project" value="UniProtKB-KW"/>
</dbReference>
<dbReference type="InterPro" id="IPR036413">
    <property type="entry name" value="YaeB-like_sf"/>
</dbReference>
<dbReference type="NCBIfam" id="TIGR00104">
    <property type="entry name" value="tRNA_TsaA"/>
    <property type="match status" value="1"/>
</dbReference>
<dbReference type="PROSITE" id="PS51668">
    <property type="entry name" value="TSAA_2"/>
    <property type="match status" value="1"/>
</dbReference>
<dbReference type="GO" id="GO:0032259">
    <property type="term" value="P:methylation"/>
    <property type="evidence" value="ECO:0007669"/>
    <property type="project" value="UniProtKB-KW"/>
</dbReference>
<dbReference type="InterPro" id="IPR040372">
    <property type="entry name" value="YaeB-like"/>
</dbReference>
<dbReference type="Pfam" id="PF01980">
    <property type="entry name" value="TrmO_N"/>
    <property type="match status" value="1"/>
</dbReference>
<keyword evidence="1" id="KW-0949">S-adenosyl-L-methionine</keyword>
<dbReference type="RefSeq" id="WP_091842389.1">
    <property type="nucleotide sequence ID" value="NZ_FOAN01000014.1"/>
</dbReference>
<dbReference type="CDD" id="cd09281">
    <property type="entry name" value="UPF0066"/>
    <property type="match status" value="1"/>
</dbReference>
<reference evidence="5" key="1">
    <citation type="submission" date="2016-10" db="EMBL/GenBank/DDBJ databases">
        <authorList>
            <person name="Varghese N."/>
            <person name="Submissions S."/>
        </authorList>
    </citation>
    <scope>NUCLEOTIDE SEQUENCE [LARGE SCALE GENOMIC DNA]</scope>
    <source>
        <strain evidence="5">LMG 26383,CCUG 61248,R- 45681</strain>
    </source>
</reference>
<dbReference type="EMBL" id="FOAN01000014">
    <property type="protein sequence ID" value="SEM55887.1"/>
    <property type="molecule type" value="Genomic_DNA"/>
</dbReference>
<dbReference type="InterPro" id="IPR023370">
    <property type="entry name" value="TrmO-like_N"/>
</dbReference>
<keyword evidence="5" id="KW-1185">Reference proteome</keyword>
<dbReference type="OrthoDB" id="9804309at2"/>
<evidence type="ECO:0000256" key="1">
    <source>
        <dbReference type="ARBA" id="ARBA00022691"/>
    </source>
</evidence>
<comment type="similarity">
    <text evidence="2">Belongs to the tRNA methyltransferase O family.</text>
</comment>
<dbReference type="STRING" id="1036779.SAMN04515666_11438"/>
<dbReference type="SUPFAM" id="SSF118196">
    <property type="entry name" value="YaeB-like"/>
    <property type="match status" value="1"/>
</dbReference>
<evidence type="ECO:0000259" key="3">
    <source>
        <dbReference type="PROSITE" id="PS51668"/>
    </source>
</evidence>
<organism evidence="4 5">
    <name type="scientific">Bosea lupini</name>
    <dbReference type="NCBI Taxonomy" id="1036779"/>
    <lineage>
        <taxon>Bacteria</taxon>
        <taxon>Pseudomonadati</taxon>
        <taxon>Pseudomonadota</taxon>
        <taxon>Alphaproteobacteria</taxon>
        <taxon>Hyphomicrobiales</taxon>
        <taxon>Boseaceae</taxon>
        <taxon>Bosea</taxon>
    </lineage>
</organism>
<evidence type="ECO:0000313" key="4">
    <source>
        <dbReference type="EMBL" id="SEM55887.1"/>
    </source>
</evidence>
<dbReference type="InterPro" id="IPR036414">
    <property type="entry name" value="YaeB_N_sf"/>
</dbReference>
<accession>A0A1H7ZEK0</accession>
<gene>
    <name evidence="4" type="ORF">SAMN04515666_11438</name>
</gene>
<evidence type="ECO:0000256" key="2">
    <source>
        <dbReference type="ARBA" id="ARBA00033753"/>
    </source>
</evidence>
<dbReference type="Proteomes" id="UP000199664">
    <property type="component" value="Unassembled WGS sequence"/>
</dbReference>
<keyword evidence="4" id="KW-0489">Methyltransferase</keyword>
<protein>
    <submittedName>
        <fullName evidence="4">tRNA-Thr(GGU) m(6)t(6)A37 methyltransferase TsaA</fullName>
    </submittedName>
</protein>
<dbReference type="PANTHER" id="PTHR12818:SF0">
    <property type="entry name" value="TRNA (ADENINE(37)-N6)-METHYLTRANSFERASE"/>
    <property type="match status" value="1"/>
</dbReference>